<evidence type="ECO:0000256" key="1">
    <source>
        <dbReference type="ARBA" id="ARBA00004479"/>
    </source>
</evidence>
<dbReference type="Pfam" id="PF08357">
    <property type="entry name" value="SEFIR"/>
    <property type="match status" value="1"/>
</dbReference>
<dbReference type="PANTHER" id="PTHR15583:SF23">
    <property type="entry name" value="INTERLEUKIN-17 RECEPTOR D-LIKE"/>
    <property type="match status" value="1"/>
</dbReference>
<evidence type="ECO:0000256" key="9">
    <source>
        <dbReference type="SAM" id="Phobius"/>
    </source>
</evidence>
<evidence type="ECO:0000256" key="3">
    <source>
        <dbReference type="ARBA" id="ARBA00022729"/>
    </source>
</evidence>
<feature type="compositionally biased region" description="Low complexity" evidence="8">
    <location>
        <begin position="620"/>
        <end position="635"/>
    </location>
</feature>
<keyword evidence="5 9" id="KW-0472">Membrane</keyword>
<accession>A0ABM0K7X1</accession>
<dbReference type="InterPro" id="IPR039465">
    <property type="entry name" value="IL-17_rcpt-like"/>
</dbReference>
<dbReference type="Proteomes" id="UP000694888">
    <property type="component" value="Unplaced"/>
</dbReference>
<comment type="subcellular location">
    <subcellularLocation>
        <location evidence="1">Membrane</location>
        <topology evidence="1">Single-pass type I membrane protein</topology>
    </subcellularLocation>
</comment>
<dbReference type="RefSeq" id="XP_005110910.1">
    <property type="nucleotide sequence ID" value="XM_005110853.3"/>
</dbReference>
<feature type="transmembrane region" description="Helical" evidence="9">
    <location>
        <begin position="42"/>
        <end position="64"/>
    </location>
</feature>
<evidence type="ECO:0000259" key="10">
    <source>
        <dbReference type="PROSITE" id="PS51534"/>
    </source>
</evidence>
<dbReference type="Gene3D" id="3.40.50.11530">
    <property type="match status" value="1"/>
</dbReference>
<proteinExistence type="predicted"/>
<sequence>MADVAGDKTGSSSSTPPTDGVGGGPIIKESQESEEYQQDLQVVLGTAFGVIAVVGLIALTFLLYRVYRARQRALAYTPNDENGVFERQMSVDIGVKSQPVVLLLYANDCPIHERVVAALAGFLMEVCGVTVTLDLLEETDIMERGIDDWLVDKLQEADYILVICSVGARLRCSKKKIRFKSDSSRVLPDYFAVAVDYVAEKMRAEKQKGLGMNKFVTAYMEYSTPSDIPPQLESSTQFCLMKDIHAMHSHMNAQGPESDKSDSGSQHSSCERHYHETETGALLKATLEQAKTFFRENPAWMDECIEHIEAPFWSLRRGKAKKKRRNSMEQPLMLSGTPQVMSYQNHDNVLGVERGTLGVSPSALSHHMMHRSTSKNLPFHHSELMAVDPEVCSTLPRSSATSHLQKCGQFCLLGTGVSQGRQNSLPSSLASSCLIDPTSTQTMSKSMDSFARDSAIHAELDGHTCFFCNNVHMDIRSSCRRHAHARHKGSDGDLPQHSSLVSMDHSCSHLALPTYGVSPSRSHTILQAEVHQEWGHSNKGTPEKKSATLTGDPRSWSSDLDTSGGPLTPYQSLPPHFPPPVSSQPPDKWELRQNLHGWPDSSCHTRLDLCNPRLPRRSSSDVSISTDDSGSLSDGDSLERDLRSIQNISSFHDFVISSSFVGSDRSAQRSLKNSVHSDIKLPMCLKTYDLSSLKREDFDMERCTYRSTEEVV</sequence>
<evidence type="ECO:0000256" key="2">
    <source>
        <dbReference type="ARBA" id="ARBA00022692"/>
    </source>
</evidence>
<feature type="region of interest" description="Disordered" evidence="8">
    <location>
        <begin position="1"/>
        <end position="27"/>
    </location>
</feature>
<protein>
    <submittedName>
        <fullName evidence="12">Uncharacterized protein LOC101852736</fullName>
    </submittedName>
</protein>
<name>A0ABM0K7X1_APLCA</name>
<keyword evidence="11" id="KW-1185">Reference proteome</keyword>
<feature type="region of interest" description="Disordered" evidence="8">
    <location>
        <begin position="615"/>
        <end position="637"/>
    </location>
</feature>
<reference evidence="12" key="1">
    <citation type="submission" date="2025-08" db="UniProtKB">
        <authorList>
            <consortium name="RefSeq"/>
        </authorList>
    </citation>
    <scope>IDENTIFICATION</scope>
</reference>
<dbReference type="GeneID" id="101852736"/>
<gene>
    <name evidence="12" type="primary">LOC101852736</name>
</gene>
<evidence type="ECO:0000256" key="8">
    <source>
        <dbReference type="SAM" id="MobiDB-lite"/>
    </source>
</evidence>
<evidence type="ECO:0000313" key="12">
    <source>
        <dbReference type="RefSeq" id="XP_005110910.1"/>
    </source>
</evidence>
<feature type="domain" description="SEFIR" evidence="10">
    <location>
        <begin position="98"/>
        <end position="249"/>
    </location>
</feature>
<dbReference type="PANTHER" id="PTHR15583">
    <property type="entry name" value="INTERLEUKIN-17 RECEPTOR"/>
    <property type="match status" value="1"/>
</dbReference>
<keyword evidence="4 9" id="KW-1133">Transmembrane helix</keyword>
<evidence type="ECO:0000256" key="5">
    <source>
        <dbReference type="ARBA" id="ARBA00023136"/>
    </source>
</evidence>
<keyword evidence="3" id="KW-0732">Signal</keyword>
<feature type="compositionally biased region" description="Low complexity" evidence="8">
    <location>
        <begin position="7"/>
        <end position="19"/>
    </location>
</feature>
<evidence type="ECO:0000256" key="4">
    <source>
        <dbReference type="ARBA" id="ARBA00022989"/>
    </source>
</evidence>
<feature type="region of interest" description="Disordered" evidence="8">
    <location>
        <begin position="251"/>
        <end position="275"/>
    </location>
</feature>
<evidence type="ECO:0000313" key="11">
    <source>
        <dbReference type="Proteomes" id="UP000694888"/>
    </source>
</evidence>
<keyword evidence="7" id="KW-0325">Glycoprotein</keyword>
<keyword evidence="2 9" id="KW-0812">Transmembrane</keyword>
<feature type="region of interest" description="Disordered" evidence="8">
    <location>
        <begin position="532"/>
        <end position="594"/>
    </location>
</feature>
<evidence type="ECO:0000256" key="7">
    <source>
        <dbReference type="ARBA" id="ARBA00023180"/>
    </source>
</evidence>
<keyword evidence="6" id="KW-0675">Receptor</keyword>
<feature type="compositionally biased region" description="Basic and acidic residues" evidence="8">
    <location>
        <begin position="532"/>
        <end position="546"/>
    </location>
</feature>
<dbReference type="PROSITE" id="PS51534">
    <property type="entry name" value="SEFIR"/>
    <property type="match status" value="1"/>
</dbReference>
<dbReference type="InterPro" id="IPR013568">
    <property type="entry name" value="SEFIR_dom"/>
</dbReference>
<organism evidence="11 12">
    <name type="scientific">Aplysia californica</name>
    <name type="common">California sea hare</name>
    <dbReference type="NCBI Taxonomy" id="6500"/>
    <lineage>
        <taxon>Eukaryota</taxon>
        <taxon>Metazoa</taxon>
        <taxon>Spiralia</taxon>
        <taxon>Lophotrochozoa</taxon>
        <taxon>Mollusca</taxon>
        <taxon>Gastropoda</taxon>
        <taxon>Heterobranchia</taxon>
        <taxon>Euthyneura</taxon>
        <taxon>Tectipleura</taxon>
        <taxon>Aplysiida</taxon>
        <taxon>Aplysioidea</taxon>
        <taxon>Aplysiidae</taxon>
        <taxon>Aplysia</taxon>
    </lineage>
</organism>
<evidence type="ECO:0000256" key="6">
    <source>
        <dbReference type="ARBA" id="ARBA00023170"/>
    </source>
</evidence>